<dbReference type="GO" id="GO:0016987">
    <property type="term" value="F:sigma factor activity"/>
    <property type="evidence" value="ECO:0007669"/>
    <property type="project" value="UniProtKB-KW"/>
</dbReference>
<dbReference type="GO" id="GO:0006352">
    <property type="term" value="P:DNA-templated transcription initiation"/>
    <property type="evidence" value="ECO:0007669"/>
    <property type="project" value="InterPro"/>
</dbReference>
<gene>
    <name evidence="6" type="primary">rpoD</name>
    <name evidence="6" type="ORF">CRENPOLYSF1_670038</name>
</gene>
<organism evidence="6 7">
    <name type="scientific">Crenothrix polyspora</name>
    <dbReference type="NCBI Taxonomy" id="360316"/>
    <lineage>
        <taxon>Bacteria</taxon>
        <taxon>Pseudomonadati</taxon>
        <taxon>Pseudomonadota</taxon>
        <taxon>Gammaproteobacteria</taxon>
        <taxon>Methylococcales</taxon>
        <taxon>Crenotrichaceae</taxon>
        <taxon>Crenothrix</taxon>
    </lineage>
</organism>
<dbReference type="InterPro" id="IPR050239">
    <property type="entry name" value="Sigma-70_RNA_pol_init_factors"/>
</dbReference>
<dbReference type="InterPro" id="IPR007624">
    <property type="entry name" value="RNA_pol_sigma70_r3"/>
</dbReference>
<keyword evidence="4" id="KW-0804">Transcription</keyword>
<reference evidence="7" key="1">
    <citation type="submission" date="2017-02" db="EMBL/GenBank/DDBJ databases">
        <authorList>
            <person name="Daims H."/>
        </authorList>
    </citation>
    <scope>NUCLEOTIDE SEQUENCE [LARGE SCALE GENOMIC DNA]</scope>
</reference>
<dbReference type="InterPro" id="IPR007630">
    <property type="entry name" value="RNA_pol_sigma70_r4"/>
</dbReference>
<proteinExistence type="predicted"/>
<dbReference type="Pfam" id="PF04539">
    <property type="entry name" value="Sigma70_r3"/>
    <property type="match status" value="1"/>
</dbReference>
<dbReference type="SUPFAM" id="SSF88659">
    <property type="entry name" value="Sigma3 and sigma4 domains of RNA polymerase sigma factors"/>
    <property type="match status" value="2"/>
</dbReference>
<dbReference type="OrthoDB" id="743114at2"/>
<dbReference type="Proteomes" id="UP000195667">
    <property type="component" value="Unassembled WGS sequence"/>
</dbReference>
<dbReference type="InterPro" id="IPR013325">
    <property type="entry name" value="RNA_pol_sigma_r2"/>
</dbReference>
<dbReference type="RefSeq" id="WP_087144740.1">
    <property type="nucleotide sequence ID" value="NZ_FUKI01000145.1"/>
</dbReference>
<dbReference type="Gene3D" id="1.10.10.10">
    <property type="entry name" value="Winged helix-like DNA-binding domain superfamily/Winged helix DNA-binding domain"/>
    <property type="match status" value="2"/>
</dbReference>
<dbReference type="Pfam" id="PF04542">
    <property type="entry name" value="Sigma70_r2"/>
    <property type="match status" value="1"/>
</dbReference>
<evidence type="ECO:0000313" key="6">
    <source>
        <dbReference type="EMBL" id="SJM95317.1"/>
    </source>
</evidence>
<dbReference type="InterPro" id="IPR000943">
    <property type="entry name" value="RNA_pol_sigma70"/>
</dbReference>
<evidence type="ECO:0000256" key="1">
    <source>
        <dbReference type="ARBA" id="ARBA00023015"/>
    </source>
</evidence>
<evidence type="ECO:0000259" key="5">
    <source>
        <dbReference type="PROSITE" id="PS00716"/>
    </source>
</evidence>
<keyword evidence="2" id="KW-0731">Sigma factor</keyword>
<dbReference type="PANTHER" id="PTHR30603">
    <property type="entry name" value="RNA POLYMERASE SIGMA FACTOR RPO"/>
    <property type="match status" value="1"/>
</dbReference>
<protein>
    <submittedName>
        <fullName evidence="6">RNA polymerase sigma factor</fullName>
    </submittedName>
</protein>
<dbReference type="Gene3D" id="1.10.601.10">
    <property type="entry name" value="RNA Polymerase Primary Sigma Factor"/>
    <property type="match status" value="1"/>
</dbReference>
<dbReference type="GO" id="GO:0003677">
    <property type="term" value="F:DNA binding"/>
    <property type="evidence" value="ECO:0007669"/>
    <property type="project" value="UniProtKB-KW"/>
</dbReference>
<keyword evidence="3" id="KW-0238">DNA-binding</keyword>
<evidence type="ECO:0000256" key="3">
    <source>
        <dbReference type="ARBA" id="ARBA00023125"/>
    </source>
</evidence>
<dbReference type="InterPro" id="IPR007627">
    <property type="entry name" value="RNA_pol_sigma70_r2"/>
</dbReference>
<dbReference type="InterPro" id="IPR014284">
    <property type="entry name" value="RNA_pol_sigma-70_dom"/>
</dbReference>
<evidence type="ECO:0000256" key="4">
    <source>
        <dbReference type="ARBA" id="ARBA00023163"/>
    </source>
</evidence>
<dbReference type="CDD" id="cd06171">
    <property type="entry name" value="Sigma70_r4"/>
    <property type="match status" value="1"/>
</dbReference>
<evidence type="ECO:0000313" key="7">
    <source>
        <dbReference type="Proteomes" id="UP000195667"/>
    </source>
</evidence>
<dbReference type="EMBL" id="FUKI01000145">
    <property type="protein sequence ID" value="SJM95317.1"/>
    <property type="molecule type" value="Genomic_DNA"/>
</dbReference>
<dbReference type="InterPro" id="IPR013324">
    <property type="entry name" value="RNA_pol_sigma_r3/r4-like"/>
</dbReference>
<dbReference type="NCBIfam" id="TIGR02937">
    <property type="entry name" value="sigma70-ECF"/>
    <property type="match status" value="1"/>
</dbReference>
<keyword evidence="7" id="KW-1185">Reference proteome</keyword>
<dbReference type="PRINTS" id="PR00046">
    <property type="entry name" value="SIGMA70FCT"/>
</dbReference>
<keyword evidence="1" id="KW-0805">Transcription regulation</keyword>
<dbReference type="PANTHER" id="PTHR30603:SF47">
    <property type="entry name" value="RNA POLYMERASE SIGMA FACTOR SIGD, CHLOROPLASTIC"/>
    <property type="match status" value="1"/>
</dbReference>
<dbReference type="Pfam" id="PF04545">
    <property type="entry name" value="Sigma70_r4"/>
    <property type="match status" value="1"/>
</dbReference>
<feature type="domain" description="RNA polymerase sigma-70" evidence="5">
    <location>
        <begin position="430"/>
        <end position="456"/>
    </location>
</feature>
<accession>A0A1R4HGH5</accession>
<dbReference type="SUPFAM" id="SSF88946">
    <property type="entry name" value="Sigma2 domain of RNA polymerase sigma factors"/>
    <property type="match status" value="1"/>
</dbReference>
<dbReference type="PROSITE" id="PS00716">
    <property type="entry name" value="SIGMA70_2"/>
    <property type="match status" value="1"/>
</dbReference>
<name>A0A1R4HGH5_9GAMM</name>
<sequence>MAYLDRQLSDYKTSLPIINKIIDNETNTQTEQTKPPDDLKNNNYQLAKNMADAKADLIKALAQFPLTALWLINKYDSNNTVQPCKEANNSVTDSGFSVAAIQTAFYAYAHFIQGDGISNVVHISCKQRLIAQLQLFSFGFDDLIEALDVIFYTIKMGNLASNNVHRAIENHLAMLGKRLKVELSPLKTRTLQNFRSATTAHYTDGFLCLTSGDMHGHLITLLLAEQRWLKARQDLVMANNKLVSFIVNQYRGHFLDFNDLVQEGHSGLLKAVDRFDHHLGFQFSTYAGYWIRQAISRSLSRSERSVRIPCEQIANINRVFRIKDQLTSKTGREASIQDIAQHTQLSCAEINSILAFSQTSISLDGSDDDDSERAFAPVDFLEQQTFSHAFEDIAEVELDTLIADAINLLNPREAQVVRCHFGLHSGSEMTLQEIGDELSLTRERVRQIQVIALNKIKMNYGQQLINFL</sequence>
<evidence type="ECO:0000256" key="2">
    <source>
        <dbReference type="ARBA" id="ARBA00023082"/>
    </source>
</evidence>
<dbReference type="InterPro" id="IPR036388">
    <property type="entry name" value="WH-like_DNA-bd_sf"/>
</dbReference>
<dbReference type="AlphaFoldDB" id="A0A1R4HGH5"/>